<dbReference type="OrthoDB" id="190010at2"/>
<keyword evidence="3" id="KW-1185">Reference proteome</keyword>
<gene>
    <name evidence="2" type="ORF">Cflav_PD5303</name>
</gene>
<evidence type="ECO:0000313" key="2">
    <source>
        <dbReference type="EMBL" id="EEF62668.1"/>
    </source>
</evidence>
<accession>B9XCK0</accession>
<dbReference type="SUPFAM" id="SSF52833">
    <property type="entry name" value="Thioredoxin-like"/>
    <property type="match status" value="1"/>
</dbReference>
<feature type="domain" description="DSBA-like thioredoxin" evidence="1">
    <location>
        <begin position="3"/>
        <end position="194"/>
    </location>
</feature>
<dbReference type="RefSeq" id="WP_007413548.1">
    <property type="nucleotide sequence ID" value="NZ_ABOX02000004.1"/>
</dbReference>
<dbReference type="AlphaFoldDB" id="B9XCK0"/>
<dbReference type="Proteomes" id="UP000003688">
    <property type="component" value="Unassembled WGS sequence"/>
</dbReference>
<name>B9XCK0_PEDPL</name>
<proteinExistence type="predicted"/>
<dbReference type="STRING" id="320771.Cflav_PD5303"/>
<sequence length="217" mass="24304">MKITYYLEVTSSWCYWAEPAWAELKQRYAGRVEFHWKIASMPPEAYPASKAQCEWFYRRSGTIMRSPFMLDSCWFEADMKQYVAPNCVAEAAKELGVTDDRVRLALAQAALREGKKIGRWEVSAEVAAKVAGLNREFLLQRAQSPEIKARVDATTAEFHALQVNQRPTFLLENNIGDRAVFSGLAKVEPLAAAIDAMLSDAAAYQSYAAHFGALPKA</sequence>
<dbReference type="EMBL" id="ABOX02000004">
    <property type="protein sequence ID" value="EEF62668.1"/>
    <property type="molecule type" value="Genomic_DNA"/>
</dbReference>
<reference evidence="2 3" key="1">
    <citation type="journal article" date="2011" name="J. Bacteriol.">
        <title>Genome sequence of 'Pedosphaera parvula' Ellin514, an aerobic Verrucomicrobial isolate from pasture soil.</title>
        <authorList>
            <person name="Kant R."/>
            <person name="van Passel M.W."/>
            <person name="Sangwan P."/>
            <person name="Palva A."/>
            <person name="Lucas S."/>
            <person name="Copeland A."/>
            <person name="Lapidus A."/>
            <person name="Glavina Del Rio T."/>
            <person name="Dalin E."/>
            <person name="Tice H."/>
            <person name="Bruce D."/>
            <person name="Goodwin L."/>
            <person name="Pitluck S."/>
            <person name="Chertkov O."/>
            <person name="Larimer F.W."/>
            <person name="Land M.L."/>
            <person name="Hauser L."/>
            <person name="Brettin T.S."/>
            <person name="Detter J.C."/>
            <person name="Han S."/>
            <person name="de Vos W.M."/>
            <person name="Janssen P.H."/>
            <person name="Smidt H."/>
        </authorList>
    </citation>
    <scope>NUCLEOTIDE SEQUENCE [LARGE SCALE GENOMIC DNA]</scope>
    <source>
        <strain evidence="2 3">Ellin514</strain>
    </source>
</reference>
<comment type="caution">
    <text evidence="2">The sequence shown here is derived from an EMBL/GenBank/DDBJ whole genome shotgun (WGS) entry which is preliminary data.</text>
</comment>
<organism evidence="2 3">
    <name type="scientific">Pedosphaera parvula (strain Ellin514)</name>
    <dbReference type="NCBI Taxonomy" id="320771"/>
    <lineage>
        <taxon>Bacteria</taxon>
        <taxon>Pseudomonadati</taxon>
        <taxon>Verrucomicrobiota</taxon>
        <taxon>Pedosphaerae</taxon>
        <taxon>Pedosphaerales</taxon>
        <taxon>Pedosphaeraceae</taxon>
        <taxon>Pedosphaera</taxon>
    </lineage>
</organism>
<dbReference type="InterPro" id="IPR001853">
    <property type="entry name" value="DSBA-like_thioredoxin_dom"/>
</dbReference>
<evidence type="ECO:0000259" key="1">
    <source>
        <dbReference type="Pfam" id="PF01323"/>
    </source>
</evidence>
<dbReference type="GO" id="GO:0016491">
    <property type="term" value="F:oxidoreductase activity"/>
    <property type="evidence" value="ECO:0007669"/>
    <property type="project" value="InterPro"/>
</dbReference>
<dbReference type="Gene3D" id="3.40.30.10">
    <property type="entry name" value="Glutaredoxin"/>
    <property type="match status" value="1"/>
</dbReference>
<evidence type="ECO:0000313" key="3">
    <source>
        <dbReference type="Proteomes" id="UP000003688"/>
    </source>
</evidence>
<dbReference type="Pfam" id="PF01323">
    <property type="entry name" value="DSBA"/>
    <property type="match status" value="1"/>
</dbReference>
<dbReference type="InterPro" id="IPR036249">
    <property type="entry name" value="Thioredoxin-like_sf"/>
</dbReference>
<protein>
    <submittedName>
        <fullName evidence="2">DSBA oxidoreductase</fullName>
    </submittedName>
</protein>